<dbReference type="PANTHER" id="PTHR44591:SF3">
    <property type="entry name" value="RESPONSE REGULATORY DOMAIN-CONTAINING PROTEIN"/>
    <property type="match status" value="1"/>
</dbReference>
<dbReference type="OrthoDB" id="9800897at2"/>
<name>A0A371R7X1_9PROT</name>
<dbReference type="InParanoid" id="A0A371R7X1"/>
<sequence>MGCLVIEDSSNVRAVMCRLLASCGCETEEADGPAGAIGLLKDHPYDALFLDWDLPDFGALDILREVNRLDARPHVILCVTHNDPRELALANAAGAKHILMKPYDEDMVAEVLASIGEETHIEQQQPKTA</sequence>
<dbReference type="InterPro" id="IPR011006">
    <property type="entry name" value="CheY-like_superfamily"/>
</dbReference>
<keyword evidence="5" id="KW-1185">Reference proteome</keyword>
<dbReference type="CDD" id="cd00156">
    <property type="entry name" value="REC"/>
    <property type="match status" value="1"/>
</dbReference>
<dbReference type="PROSITE" id="PS50110">
    <property type="entry name" value="RESPONSE_REGULATORY"/>
    <property type="match status" value="1"/>
</dbReference>
<evidence type="ECO:0000256" key="1">
    <source>
        <dbReference type="ARBA" id="ARBA00022553"/>
    </source>
</evidence>
<dbReference type="AlphaFoldDB" id="A0A371R7X1"/>
<dbReference type="Gene3D" id="3.40.50.2300">
    <property type="match status" value="1"/>
</dbReference>
<proteinExistence type="predicted"/>
<evidence type="ECO:0000313" key="5">
    <source>
        <dbReference type="Proteomes" id="UP000264589"/>
    </source>
</evidence>
<gene>
    <name evidence="4" type="ORF">DX908_14790</name>
</gene>
<feature type="modified residue" description="4-aspartylphosphate" evidence="2">
    <location>
        <position position="51"/>
    </location>
</feature>
<dbReference type="SMART" id="SM00448">
    <property type="entry name" value="REC"/>
    <property type="match status" value="1"/>
</dbReference>
<reference evidence="4 5" key="1">
    <citation type="submission" date="2018-08" db="EMBL/GenBank/DDBJ databases">
        <title>Parvularcula sp. SM1705, isolated from surface water of the South Sea China.</title>
        <authorList>
            <person name="Sun L."/>
        </authorList>
    </citation>
    <scope>NUCLEOTIDE SEQUENCE [LARGE SCALE GENOMIC DNA]</scope>
    <source>
        <strain evidence="4 5">SM1705</strain>
    </source>
</reference>
<dbReference type="Pfam" id="PF00072">
    <property type="entry name" value="Response_reg"/>
    <property type="match status" value="1"/>
</dbReference>
<keyword evidence="1 2" id="KW-0597">Phosphoprotein</keyword>
<dbReference type="Proteomes" id="UP000264589">
    <property type="component" value="Unassembled WGS sequence"/>
</dbReference>
<dbReference type="PANTHER" id="PTHR44591">
    <property type="entry name" value="STRESS RESPONSE REGULATOR PROTEIN 1"/>
    <property type="match status" value="1"/>
</dbReference>
<accession>A0A371R7X1</accession>
<dbReference type="SUPFAM" id="SSF52172">
    <property type="entry name" value="CheY-like"/>
    <property type="match status" value="1"/>
</dbReference>
<dbReference type="InterPro" id="IPR050595">
    <property type="entry name" value="Bact_response_regulator"/>
</dbReference>
<dbReference type="GO" id="GO:0000160">
    <property type="term" value="P:phosphorelay signal transduction system"/>
    <property type="evidence" value="ECO:0007669"/>
    <property type="project" value="InterPro"/>
</dbReference>
<dbReference type="InterPro" id="IPR001789">
    <property type="entry name" value="Sig_transdc_resp-reg_receiver"/>
</dbReference>
<protein>
    <submittedName>
        <fullName evidence="4">Response regulator</fullName>
    </submittedName>
</protein>
<evidence type="ECO:0000313" key="4">
    <source>
        <dbReference type="EMBL" id="RFB01546.1"/>
    </source>
</evidence>
<dbReference type="RefSeq" id="WP_116393262.1">
    <property type="nucleotide sequence ID" value="NZ_QUQO01000002.1"/>
</dbReference>
<evidence type="ECO:0000259" key="3">
    <source>
        <dbReference type="PROSITE" id="PS50110"/>
    </source>
</evidence>
<comment type="caution">
    <text evidence="4">The sequence shown here is derived from an EMBL/GenBank/DDBJ whole genome shotgun (WGS) entry which is preliminary data.</text>
</comment>
<organism evidence="4 5">
    <name type="scientific">Parvularcula marina</name>
    <dbReference type="NCBI Taxonomy" id="2292771"/>
    <lineage>
        <taxon>Bacteria</taxon>
        <taxon>Pseudomonadati</taxon>
        <taxon>Pseudomonadota</taxon>
        <taxon>Alphaproteobacteria</taxon>
        <taxon>Parvularculales</taxon>
        <taxon>Parvularculaceae</taxon>
        <taxon>Parvularcula</taxon>
    </lineage>
</organism>
<dbReference type="EMBL" id="QUQO01000002">
    <property type="protein sequence ID" value="RFB01546.1"/>
    <property type="molecule type" value="Genomic_DNA"/>
</dbReference>
<evidence type="ECO:0000256" key="2">
    <source>
        <dbReference type="PROSITE-ProRule" id="PRU00169"/>
    </source>
</evidence>
<feature type="domain" description="Response regulatory" evidence="3">
    <location>
        <begin position="2"/>
        <end position="116"/>
    </location>
</feature>